<dbReference type="PANTHER" id="PTHR21262:SF31">
    <property type="entry name" value="GTP PYROPHOSPHOKINASE"/>
    <property type="match status" value="1"/>
</dbReference>
<dbReference type="InterPro" id="IPR004811">
    <property type="entry name" value="RelA/Spo_fam"/>
</dbReference>
<dbReference type="InterPro" id="IPR007685">
    <property type="entry name" value="RelA_SpoT"/>
</dbReference>
<name>A0A0K6GWF4_9GAMM</name>
<evidence type="ECO:0000256" key="2">
    <source>
        <dbReference type="ARBA" id="ARBA00025704"/>
    </source>
</evidence>
<evidence type="ECO:0000259" key="7">
    <source>
        <dbReference type="PROSITE" id="PS51671"/>
    </source>
</evidence>
<protein>
    <recommendedName>
        <fullName evidence="1">GTP pyrophosphokinase</fullName>
    </recommendedName>
    <alternativeName>
        <fullName evidence="4">(p)ppGpp synthase</fullName>
    </alternativeName>
    <alternativeName>
        <fullName evidence="3">ATP:GTP 3'-pyrophosphotransferase</fullName>
    </alternativeName>
    <alternativeName>
        <fullName evidence="5">ppGpp synthase I</fullName>
    </alternativeName>
</protein>
<reference evidence="10" key="1">
    <citation type="submission" date="2015-08" db="EMBL/GenBank/DDBJ databases">
        <authorList>
            <person name="Varghese N."/>
        </authorList>
    </citation>
    <scope>NUCLEOTIDE SEQUENCE [LARGE SCALE GENOMIC DNA]</scope>
    <source>
        <strain evidence="10">DSM 27808</strain>
    </source>
</reference>
<dbReference type="GO" id="GO:0015969">
    <property type="term" value="P:guanosine tetraphosphate metabolic process"/>
    <property type="evidence" value="ECO:0007669"/>
    <property type="project" value="InterPro"/>
</dbReference>
<dbReference type="InterPro" id="IPR012676">
    <property type="entry name" value="TGS-like"/>
</dbReference>
<comment type="similarity">
    <text evidence="6">Belongs to the relA/spoT family.</text>
</comment>
<dbReference type="Gene3D" id="1.10.3210.10">
    <property type="entry name" value="Hypothetical protein af1432"/>
    <property type="match status" value="1"/>
</dbReference>
<sequence length="731" mass="82338">MVWVRSTHVDKPHQQGDWLAELSSETRREELRAHAERLKALCDNAQKPQLLVKGEEMVEILIGLNLDQESLVAALYSPAYEAALLDSEQALSWGGKSLPILLEAVQNMQTISALQHFQHGKPSLVQIDNVRRMLLAMVTDVRAVLVKLAERICFLREVKTLDEETRVLAAKECNEIYAPLANRLGIGQLKWELEDLAFRYLHPTTYKAIASQLHERRIDRENYIQNFVGGLQQALDAEGVKATVYGRPKHIYSIWRKMQKKHLNFEQLFDIRAVRIITESLKDCYGALGVVHSLWRHIASEFDDYIATPKANGYQSIHTVVLGPEDKHVEIQIRTQAMHDDAELGVAAHWMYKEGSATGKGSGFEEKIAWLRKLLAWHDDMAGNDGLVEEIRSQVFEDRVYVFTPKGEVIDLPSGATPLDFAYYIHSQVGHRCVGAKVDGHIVPFTYTLKNGERVEILTQKNVQPRRDWLNPANGYLQTPRARSKVVAYFKKLDREKNAKAGRELLETELNKIQVPLSQAESVLERFNMVHLDDLLAAIGAGDVRLHQVVNQLKPADDNAAERIERLTAKAPKAGKSRSGKQSDVTVEGIGNLLVQFAKCCQPVPGDTILGFVTQGRGVSVHRRDCEQLIHLLEQHPERALAVSWSQQKRGNYRVNLRIDADDRHGLLHDITSVLANEKVNVAQLDSHSDAATRQARLAVGIVVADTENLQRLVNRLGQVKGVHKVERITQ</sequence>
<dbReference type="GO" id="GO:0005886">
    <property type="term" value="C:plasma membrane"/>
    <property type="evidence" value="ECO:0007669"/>
    <property type="project" value="TreeGrafter"/>
</dbReference>
<gene>
    <name evidence="9" type="ORF">Ga0061064_0317</name>
</gene>
<dbReference type="FunFam" id="3.30.460.10:FF:000001">
    <property type="entry name" value="GTP pyrophosphokinase RelA"/>
    <property type="match status" value="1"/>
</dbReference>
<dbReference type="SUPFAM" id="SSF109604">
    <property type="entry name" value="HD-domain/PDEase-like"/>
    <property type="match status" value="1"/>
</dbReference>
<comment type="function">
    <text evidence="6">In eubacteria ppGpp (guanosine 3'-diphosphate 5'-diphosphate) is a mediator of the stringent response that coordinates a variety of cellular activities in response to changes in nutritional abundance.</text>
</comment>
<keyword evidence="10" id="KW-1185">Reference proteome</keyword>
<evidence type="ECO:0000256" key="4">
    <source>
        <dbReference type="ARBA" id="ARBA00032407"/>
    </source>
</evidence>
<dbReference type="CDD" id="cd01668">
    <property type="entry name" value="TGS_RSH"/>
    <property type="match status" value="1"/>
</dbReference>
<feature type="domain" description="TGS" evidence="8">
    <location>
        <begin position="398"/>
        <end position="459"/>
    </location>
</feature>
<dbReference type="InterPro" id="IPR043519">
    <property type="entry name" value="NT_sf"/>
</dbReference>
<organism evidence="9 10">
    <name type="scientific">Pseudidiomarina woesei</name>
    <dbReference type="NCBI Taxonomy" id="1381080"/>
    <lineage>
        <taxon>Bacteria</taxon>
        <taxon>Pseudomonadati</taxon>
        <taxon>Pseudomonadota</taxon>
        <taxon>Gammaproteobacteria</taxon>
        <taxon>Alteromonadales</taxon>
        <taxon>Idiomarinaceae</taxon>
        <taxon>Pseudidiomarina</taxon>
    </lineage>
</organism>
<dbReference type="InterPro" id="IPR012675">
    <property type="entry name" value="Beta-grasp_dom_sf"/>
</dbReference>
<evidence type="ECO:0000313" key="9">
    <source>
        <dbReference type="EMBL" id="CUA82949.1"/>
    </source>
</evidence>
<dbReference type="InterPro" id="IPR033655">
    <property type="entry name" value="TGS_RelA/SpoT"/>
</dbReference>
<dbReference type="GO" id="GO:0042594">
    <property type="term" value="P:response to starvation"/>
    <property type="evidence" value="ECO:0007669"/>
    <property type="project" value="TreeGrafter"/>
</dbReference>
<dbReference type="SUPFAM" id="SSF55021">
    <property type="entry name" value="ACT-like"/>
    <property type="match status" value="1"/>
</dbReference>
<dbReference type="SUPFAM" id="SSF81301">
    <property type="entry name" value="Nucleotidyltransferase"/>
    <property type="match status" value="1"/>
</dbReference>
<dbReference type="InterPro" id="IPR002912">
    <property type="entry name" value="ACT_dom"/>
</dbReference>
<dbReference type="PANTHER" id="PTHR21262">
    <property type="entry name" value="GUANOSINE-3',5'-BIS DIPHOSPHATE 3'-PYROPHOSPHOHYDROLASE"/>
    <property type="match status" value="1"/>
</dbReference>
<dbReference type="FunFam" id="3.10.20.30:FF:000002">
    <property type="entry name" value="GTP pyrophosphokinase (RelA/SpoT)"/>
    <property type="match status" value="1"/>
</dbReference>
<proteinExistence type="inferred from homology"/>
<dbReference type="CDD" id="cd04876">
    <property type="entry name" value="ACT_RelA-SpoT"/>
    <property type="match status" value="1"/>
</dbReference>
<evidence type="ECO:0000256" key="6">
    <source>
        <dbReference type="RuleBase" id="RU003847"/>
    </source>
</evidence>
<dbReference type="Pfam" id="PF04607">
    <property type="entry name" value="RelA_SpoT"/>
    <property type="match status" value="1"/>
</dbReference>
<dbReference type="PROSITE" id="PS51671">
    <property type="entry name" value="ACT"/>
    <property type="match status" value="1"/>
</dbReference>
<dbReference type="Gene3D" id="3.30.460.10">
    <property type="entry name" value="Beta Polymerase, domain 2"/>
    <property type="match status" value="1"/>
</dbReference>
<dbReference type="PROSITE" id="PS51880">
    <property type="entry name" value="TGS"/>
    <property type="match status" value="1"/>
</dbReference>
<evidence type="ECO:0000256" key="1">
    <source>
        <dbReference type="ARBA" id="ARBA00019852"/>
    </source>
</evidence>
<feature type="domain" description="ACT" evidence="7">
    <location>
        <begin position="656"/>
        <end position="731"/>
    </location>
</feature>
<dbReference type="SUPFAM" id="SSF81271">
    <property type="entry name" value="TGS-like"/>
    <property type="match status" value="1"/>
</dbReference>
<dbReference type="InterPro" id="IPR045865">
    <property type="entry name" value="ACT-like_dom_sf"/>
</dbReference>
<dbReference type="SMART" id="SM00954">
    <property type="entry name" value="RelA_SpoT"/>
    <property type="match status" value="1"/>
</dbReference>
<accession>A0A0K6GWF4</accession>
<dbReference type="GO" id="GO:0015949">
    <property type="term" value="P:nucleobase-containing small molecule interconversion"/>
    <property type="evidence" value="ECO:0007669"/>
    <property type="project" value="UniProtKB-ARBA"/>
</dbReference>
<dbReference type="Pfam" id="PF02824">
    <property type="entry name" value="TGS"/>
    <property type="match status" value="1"/>
</dbReference>
<dbReference type="CDD" id="cd05399">
    <property type="entry name" value="NT_Rel-Spo_like"/>
    <property type="match status" value="1"/>
</dbReference>
<dbReference type="Pfam" id="PF13328">
    <property type="entry name" value="HD_4"/>
    <property type="match status" value="1"/>
</dbReference>
<dbReference type="Pfam" id="PF19296">
    <property type="entry name" value="RelA_AH_RIS"/>
    <property type="match status" value="1"/>
</dbReference>
<dbReference type="EMBL" id="CYHB01000001">
    <property type="protein sequence ID" value="CUA82949.1"/>
    <property type="molecule type" value="Genomic_DNA"/>
</dbReference>
<dbReference type="Proteomes" id="UP000182598">
    <property type="component" value="Unassembled WGS sequence"/>
</dbReference>
<dbReference type="Gene3D" id="3.10.20.30">
    <property type="match status" value="1"/>
</dbReference>
<dbReference type="Gene3D" id="3.30.70.260">
    <property type="match status" value="1"/>
</dbReference>
<dbReference type="NCBIfam" id="NF008124">
    <property type="entry name" value="PRK10872.1"/>
    <property type="match status" value="1"/>
</dbReference>
<dbReference type="OrthoDB" id="9805041at2"/>
<dbReference type="GO" id="GO:0008728">
    <property type="term" value="F:GTP diphosphokinase activity"/>
    <property type="evidence" value="ECO:0007669"/>
    <property type="project" value="TreeGrafter"/>
</dbReference>
<dbReference type="Pfam" id="PF13291">
    <property type="entry name" value="ACT_4"/>
    <property type="match status" value="1"/>
</dbReference>
<dbReference type="InterPro" id="IPR004095">
    <property type="entry name" value="TGS"/>
</dbReference>
<dbReference type="InterPro" id="IPR045600">
    <property type="entry name" value="RelA/SpoT_AH_RIS"/>
</dbReference>
<dbReference type="GO" id="GO:0008893">
    <property type="term" value="F:guanosine-3',5'-bis(diphosphate) 3'-diphosphatase activity"/>
    <property type="evidence" value="ECO:0007669"/>
    <property type="project" value="TreeGrafter"/>
</dbReference>
<evidence type="ECO:0000256" key="5">
    <source>
        <dbReference type="ARBA" id="ARBA00033308"/>
    </source>
</evidence>
<comment type="pathway">
    <text evidence="2">Purine metabolism.</text>
</comment>
<dbReference type="NCBIfam" id="TIGR00691">
    <property type="entry name" value="spoT_relA"/>
    <property type="match status" value="1"/>
</dbReference>
<evidence type="ECO:0000313" key="10">
    <source>
        <dbReference type="Proteomes" id="UP000182598"/>
    </source>
</evidence>
<evidence type="ECO:0000259" key="8">
    <source>
        <dbReference type="PROSITE" id="PS51880"/>
    </source>
</evidence>
<dbReference type="AlphaFoldDB" id="A0A0K6GWF4"/>
<evidence type="ECO:0000256" key="3">
    <source>
        <dbReference type="ARBA" id="ARBA00029754"/>
    </source>
</evidence>
<dbReference type="RefSeq" id="WP_055438031.1">
    <property type="nucleotide sequence ID" value="NZ_CYHB01000001.1"/>
</dbReference>